<accession>A0A096P9L4</accession>
<feature type="region of interest" description="Disordered" evidence="1">
    <location>
        <begin position="37"/>
        <end position="63"/>
    </location>
</feature>
<feature type="domain" description="NYN" evidence="2">
    <location>
        <begin position="76"/>
        <end position="197"/>
    </location>
</feature>
<dbReference type="Pfam" id="PF01936">
    <property type="entry name" value="NYN"/>
    <property type="match status" value="1"/>
</dbReference>
<evidence type="ECO:0000313" key="3">
    <source>
        <dbReference type="EMBL" id="CEG00714.1"/>
    </source>
</evidence>
<name>A0A096P9L4_OSTTA</name>
<dbReference type="GeneID" id="9838286"/>
<feature type="region of interest" description="Disordered" evidence="1">
    <location>
        <begin position="270"/>
        <end position="290"/>
    </location>
</feature>
<gene>
    <name evidence="3" type="ORF">OT_ostta18g00760</name>
</gene>
<dbReference type="InParanoid" id="A0A096P9L4"/>
<keyword evidence="4" id="KW-1185">Reference proteome</keyword>
<evidence type="ECO:0000313" key="4">
    <source>
        <dbReference type="Proteomes" id="UP000009170"/>
    </source>
</evidence>
<dbReference type="OrthoDB" id="10539392at2759"/>
<sequence>MMIVARHARARSSRTEASATRRRDVCSVAALAKSRRVSSSSPRTAARDARASAADVGVSTSDSDLGDARRREIVAYWDVDNVSPPSGLEALWARRLADVGSAFATDVRVRAYGNSRTLGNPTTREALESVGVDVIEVRTMSEAADELLMSDVYCRARDAHADGVASTLATMVITSDVRLSLCVEQARVRGVRTVVVSDYLRTYRSKPEFKHLFTDVARNRWREEPSAYNDALRSMASWNGYKMFTANKLARAADVSLIWDPHRVLDLTRPEREAHNRSNGTSPDDFGQLTSAPGGVVAILRPRTLVAWPRP</sequence>
<dbReference type="InterPro" id="IPR021139">
    <property type="entry name" value="NYN"/>
</dbReference>
<dbReference type="AlphaFoldDB" id="A0A096P9L4"/>
<reference evidence="4" key="1">
    <citation type="journal article" date="2006" name="Proc. Natl. Acad. Sci. U.S.A.">
        <title>Genome analysis of the smallest free-living eukaryote Ostreococcus tauri unveils many unique features.</title>
        <authorList>
            <person name="Derelle E."/>
            <person name="Ferraz C."/>
            <person name="Rombauts S."/>
            <person name="Rouze P."/>
            <person name="Worden A.Z."/>
            <person name="Robbens S."/>
            <person name="Partensky F."/>
            <person name="Degroeve S."/>
            <person name="Echeynie S."/>
            <person name="Cooke R."/>
            <person name="Saeys Y."/>
            <person name="Wuyts J."/>
            <person name="Jabbari K."/>
            <person name="Bowler C."/>
            <person name="Panaud O."/>
            <person name="Piegu B."/>
            <person name="Ball S.G."/>
            <person name="Ral J.-P."/>
            <person name="Bouget F.-Y."/>
            <person name="Piganeau G."/>
            <person name="De Baets B."/>
            <person name="Picard A."/>
            <person name="Delseny M."/>
            <person name="Demaille J."/>
            <person name="Van de Peer Y."/>
            <person name="Moreau H."/>
        </authorList>
    </citation>
    <scope>NUCLEOTIDE SEQUENCE [LARGE SCALE GENOMIC DNA]</scope>
    <source>
        <strain evidence="4">OTTH 0595 / CCAP 157/2 / RCC745</strain>
    </source>
</reference>
<dbReference type="KEGG" id="ota:OT_ostta18g00760"/>
<feature type="compositionally biased region" description="Basic residues" evidence="1">
    <location>
        <begin position="1"/>
        <end position="12"/>
    </location>
</feature>
<protein>
    <submittedName>
        <fullName evidence="3">NYN domain, limkain-b1-type</fullName>
    </submittedName>
</protein>
<evidence type="ECO:0000256" key="1">
    <source>
        <dbReference type="SAM" id="MobiDB-lite"/>
    </source>
</evidence>
<comment type="caution">
    <text evidence="3">The sequence shown here is derived from an EMBL/GenBank/DDBJ whole genome shotgun (WGS) entry which is preliminary data.</text>
</comment>
<dbReference type="GO" id="GO:0004540">
    <property type="term" value="F:RNA nuclease activity"/>
    <property type="evidence" value="ECO:0007669"/>
    <property type="project" value="InterPro"/>
</dbReference>
<feature type="region of interest" description="Disordered" evidence="1">
    <location>
        <begin position="1"/>
        <end position="21"/>
    </location>
</feature>
<proteinExistence type="predicted"/>
<reference evidence="3 4" key="2">
    <citation type="journal article" date="2014" name="BMC Genomics">
        <title>An improved genome of the model marine alga Ostreococcus tauri unfolds by assessing Illumina de novo assemblies.</title>
        <authorList>
            <person name="Blanc-Mathieu R."/>
            <person name="Verhelst B."/>
            <person name="Derelle E."/>
            <person name="Rombauts S."/>
            <person name="Bouget F.Y."/>
            <person name="Carre I."/>
            <person name="Chateau A."/>
            <person name="Eyre-Walker A."/>
            <person name="Grimsley N."/>
            <person name="Moreau H."/>
            <person name="Piegu B."/>
            <person name="Rivals E."/>
            <person name="Schackwitz W."/>
            <person name="Van de Peer Y."/>
            <person name="Piganeau G."/>
        </authorList>
    </citation>
    <scope>NUCLEOTIDE SEQUENCE [LARGE SCALE GENOMIC DNA]</scope>
    <source>
        <strain evidence="4">OTTH 0595 / CCAP 157/2 / RCC745</strain>
    </source>
</reference>
<dbReference type="RefSeq" id="XP_022840539.1">
    <property type="nucleotide sequence ID" value="XM_022983075.1"/>
</dbReference>
<evidence type="ECO:0000259" key="2">
    <source>
        <dbReference type="Pfam" id="PF01936"/>
    </source>
</evidence>
<dbReference type="Proteomes" id="UP000009170">
    <property type="component" value="Unassembled WGS sequence"/>
</dbReference>
<dbReference type="EMBL" id="CAID01000018">
    <property type="protein sequence ID" value="CEG00714.1"/>
    <property type="molecule type" value="Genomic_DNA"/>
</dbReference>
<organism evidence="3 4">
    <name type="scientific">Ostreococcus tauri</name>
    <name type="common">Marine green alga</name>
    <dbReference type="NCBI Taxonomy" id="70448"/>
    <lineage>
        <taxon>Eukaryota</taxon>
        <taxon>Viridiplantae</taxon>
        <taxon>Chlorophyta</taxon>
        <taxon>Mamiellophyceae</taxon>
        <taxon>Mamiellales</taxon>
        <taxon>Bathycoccaceae</taxon>
        <taxon>Ostreococcus</taxon>
    </lineage>
</organism>